<feature type="compositionally biased region" description="Basic residues" evidence="1">
    <location>
        <begin position="217"/>
        <end position="232"/>
    </location>
</feature>
<evidence type="ECO:0000313" key="2">
    <source>
        <dbReference type="EMBL" id="AAS04513.1"/>
    </source>
</evidence>
<dbReference type="KEGG" id="mpa:MAP_2196"/>
<sequence>MSDRRPLNVIAWGIGTVGAEMLTTIIDHRDDLRIVGARVYSDSKAGQDVGILAGRAPIGVAATTDVNAVLELEADCVLYTPRSQSIDDVCSLLSSGKNVATTAFQFHPARINTADRARVLNACRTGGTTVHGGGLNPGNLSSALPLALSGMSPTIDKITLQERADWSAYESTSITFDNMAFRATRRRHQPAHQPVPGIQQRHLHRTSVVDRRLTQRGYRRGHRIGRGRSRRSRPSDLRPPAQGGNHCGTTLELVRRTRRRGARRNRDAMDGGR</sequence>
<accession>Q73XW2</accession>
<evidence type="ECO:0000256" key="1">
    <source>
        <dbReference type="SAM" id="MobiDB-lite"/>
    </source>
</evidence>
<protein>
    <recommendedName>
        <fullName evidence="4">Dihydrodipicolinate reductase N-terminal domain-containing protein</fullName>
    </recommendedName>
</protein>
<keyword evidence="3" id="KW-1185">Reference proteome</keyword>
<name>Q73XW2_MYCPA</name>
<dbReference type="EMBL" id="AE016958">
    <property type="protein sequence ID" value="AAS04513.1"/>
    <property type="molecule type" value="Genomic_DNA"/>
</dbReference>
<gene>
    <name evidence="2" type="ordered locus">MAP_2196</name>
</gene>
<evidence type="ECO:0000313" key="3">
    <source>
        <dbReference type="Proteomes" id="UP000000580"/>
    </source>
</evidence>
<reference evidence="2 3" key="1">
    <citation type="journal article" date="2005" name="Proc. Natl. Acad. Sci. U.S.A.">
        <title>The complete genome sequence of Mycobacterium avium subspecies paratuberculosis.</title>
        <authorList>
            <person name="Li L."/>
            <person name="Bannantine J.P."/>
            <person name="Zhang Q."/>
            <person name="Amonsin A."/>
            <person name="May B.J."/>
            <person name="Alt D."/>
            <person name="Banerji N."/>
            <person name="Kanjilal S."/>
            <person name="Kapur V."/>
        </authorList>
    </citation>
    <scope>NUCLEOTIDE SEQUENCE [LARGE SCALE GENOMIC DNA]</scope>
    <source>
        <strain evidence="3">ATCC BAA-968 / K-10</strain>
    </source>
</reference>
<dbReference type="Proteomes" id="UP000000580">
    <property type="component" value="Chromosome"/>
</dbReference>
<dbReference type="Gene3D" id="3.40.50.720">
    <property type="entry name" value="NAD(P)-binding Rossmann-like Domain"/>
    <property type="match status" value="1"/>
</dbReference>
<proteinExistence type="predicted"/>
<dbReference type="AlphaFoldDB" id="Q73XW2"/>
<organism evidence="2 3">
    <name type="scientific">Mycolicibacterium paratuberculosis (strain ATCC BAA-968 / K-10)</name>
    <name type="common">Mycobacterium paratuberculosis</name>
    <dbReference type="NCBI Taxonomy" id="262316"/>
    <lineage>
        <taxon>Bacteria</taxon>
        <taxon>Bacillati</taxon>
        <taxon>Actinomycetota</taxon>
        <taxon>Actinomycetes</taxon>
        <taxon>Mycobacteriales</taxon>
        <taxon>Mycobacteriaceae</taxon>
        <taxon>Mycobacterium</taxon>
        <taxon>Mycobacterium avium complex (MAC)</taxon>
    </lineage>
</organism>
<dbReference type="SUPFAM" id="SSF51735">
    <property type="entry name" value="NAD(P)-binding Rossmann-fold domains"/>
    <property type="match status" value="1"/>
</dbReference>
<dbReference type="HOGENOM" id="CLU_1018715_0_0_11"/>
<feature type="region of interest" description="Disordered" evidence="1">
    <location>
        <begin position="214"/>
        <end position="248"/>
    </location>
</feature>
<dbReference type="eggNOG" id="COG3804">
    <property type="taxonomic scope" value="Bacteria"/>
</dbReference>
<dbReference type="STRING" id="262316.MAP_2196"/>
<evidence type="ECO:0008006" key="4">
    <source>
        <dbReference type="Google" id="ProtNLM"/>
    </source>
</evidence>
<dbReference type="InterPro" id="IPR036291">
    <property type="entry name" value="NAD(P)-bd_dom_sf"/>
</dbReference>